<reference evidence="18" key="1">
    <citation type="submission" date="2020-10" db="EMBL/GenBank/DDBJ databases">
        <authorList>
            <person name="Han B."/>
            <person name="Lu T."/>
            <person name="Zhao Q."/>
            <person name="Huang X."/>
            <person name="Zhao Y."/>
        </authorList>
    </citation>
    <scope>NUCLEOTIDE SEQUENCE</scope>
</reference>
<evidence type="ECO:0000256" key="14">
    <source>
        <dbReference type="ARBA" id="ARBA00023180"/>
    </source>
</evidence>
<dbReference type="GO" id="GO:0004672">
    <property type="term" value="F:protein kinase activity"/>
    <property type="evidence" value="ECO:0007669"/>
    <property type="project" value="InterPro"/>
</dbReference>
<dbReference type="Pfam" id="PF00560">
    <property type="entry name" value="LRR_1"/>
    <property type="match status" value="5"/>
</dbReference>
<dbReference type="InterPro" id="IPR001611">
    <property type="entry name" value="Leu-rich_rpt"/>
</dbReference>
<dbReference type="PROSITE" id="PS50011">
    <property type="entry name" value="PROTEIN_KINASE_DOM"/>
    <property type="match status" value="1"/>
</dbReference>
<dbReference type="InterPro" id="IPR000719">
    <property type="entry name" value="Prot_kinase_dom"/>
</dbReference>
<protein>
    <recommendedName>
        <fullName evidence="17">Protein kinase domain-containing protein</fullName>
    </recommendedName>
</protein>
<evidence type="ECO:0000256" key="12">
    <source>
        <dbReference type="ARBA" id="ARBA00022989"/>
    </source>
</evidence>
<keyword evidence="8" id="KW-0677">Repeat</keyword>
<dbReference type="EMBL" id="CAJGYO010000001">
    <property type="protein sequence ID" value="CAD6206953.1"/>
    <property type="molecule type" value="Genomic_DNA"/>
</dbReference>
<evidence type="ECO:0000256" key="9">
    <source>
        <dbReference type="ARBA" id="ARBA00022741"/>
    </source>
</evidence>
<dbReference type="Gene3D" id="1.10.510.10">
    <property type="entry name" value="Transferase(Phosphotransferase) domain 1"/>
    <property type="match status" value="1"/>
</dbReference>
<dbReference type="AlphaFoldDB" id="A0A811MMV5"/>
<evidence type="ECO:0000256" key="11">
    <source>
        <dbReference type="ARBA" id="ARBA00022840"/>
    </source>
</evidence>
<organism evidence="18 19">
    <name type="scientific">Miscanthus lutarioriparius</name>
    <dbReference type="NCBI Taxonomy" id="422564"/>
    <lineage>
        <taxon>Eukaryota</taxon>
        <taxon>Viridiplantae</taxon>
        <taxon>Streptophyta</taxon>
        <taxon>Embryophyta</taxon>
        <taxon>Tracheophyta</taxon>
        <taxon>Spermatophyta</taxon>
        <taxon>Magnoliopsida</taxon>
        <taxon>Liliopsida</taxon>
        <taxon>Poales</taxon>
        <taxon>Poaceae</taxon>
        <taxon>PACMAD clade</taxon>
        <taxon>Panicoideae</taxon>
        <taxon>Andropogonodae</taxon>
        <taxon>Andropogoneae</taxon>
        <taxon>Saccharinae</taxon>
        <taxon>Miscanthus</taxon>
    </lineage>
</organism>
<feature type="transmembrane region" description="Helical" evidence="16">
    <location>
        <begin position="228"/>
        <end position="250"/>
    </location>
</feature>
<evidence type="ECO:0000313" key="18">
    <source>
        <dbReference type="EMBL" id="CAD6206953.1"/>
    </source>
</evidence>
<evidence type="ECO:0000256" key="5">
    <source>
        <dbReference type="ARBA" id="ARBA00022679"/>
    </source>
</evidence>
<keyword evidence="3" id="KW-0433">Leucine-rich repeat</keyword>
<evidence type="ECO:0000256" key="6">
    <source>
        <dbReference type="ARBA" id="ARBA00022692"/>
    </source>
</evidence>
<comment type="subcellular location">
    <subcellularLocation>
        <location evidence="1">Cell membrane</location>
        <topology evidence="1">Single-pass membrane protein</topology>
    </subcellularLocation>
</comment>
<dbReference type="OrthoDB" id="1103805at2759"/>
<dbReference type="GO" id="GO:0005524">
    <property type="term" value="F:ATP binding"/>
    <property type="evidence" value="ECO:0007669"/>
    <property type="project" value="UniProtKB-UniRule"/>
</dbReference>
<dbReference type="FunFam" id="3.30.200.20:FF:000432">
    <property type="entry name" value="LRR receptor-like serine/threonine-protein kinase EFR"/>
    <property type="match status" value="1"/>
</dbReference>
<dbReference type="SUPFAM" id="SSF52058">
    <property type="entry name" value="L domain-like"/>
    <property type="match status" value="1"/>
</dbReference>
<evidence type="ECO:0000256" key="15">
    <source>
        <dbReference type="PROSITE-ProRule" id="PRU10141"/>
    </source>
</evidence>
<evidence type="ECO:0000256" key="1">
    <source>
        <dbReference type="ARBA" id="ARBA00004162"/>
    </source>
</evidence>
<keyword evidence="6 16" id="KW-0812">Transmembrane</keyword>
<keyword evidence="14" id="KW-0325">Glycoprotein</keyword>
<dbReference type="Pfam" id="PF00069">
    <property type="entry name" value="Pkinase"/>
    <property type="match status" value="1"/>
</dbReference>
<dbReference type="PANTHER" id="PTHR27008:SF589">
    <property type="entry name" value="PROTEIN KINASE DOMAIN-CONTAINING PROTEIN"/>
    <property type="match status" value="1"/>
</dbReference>
<dbReference type="InterPro" id="IPR017441">
    <property type="entry name" value="Protein_kinase_ATP_BS"/>
</dbReference>
<sequence>MANSLEGPIPASMGDLGKLSVLDLSVNRLSGVIPREIMSLSSLSPYLDLSDNLLEGPLPSEVGNLVTLGVLSLSRNRLSSMIPDAISNCIVLEILLMDGNLLQGNIPPGLGNIKGLTLLNLTGNKLNGSIPEDLGDITSLQQLCLAHNSLSGQIPRLLGNQTSLLRLDLSFNNLQGEVPQDGVFRNLTELSIVGNDKLCGGIPQVHLPKCPNSAARNNKKPTPISLRIALPTIGAILVLLSVLSLATFLYRRSMAMAGTQLEEKLPPRFTDIELPMVSYDEILKGTDGFSEPNLLGKGRYGSVYSGTLQNGRVSVAIKVFNLQQSGSYKSFQAECEALRRVRHRCLVKIITCCSSIDHQGKDFRALVFELMWIHSDMESQSRNAALTLEQRLGIAVDVTDALDYLHNGCHPMIIHCDLKPSNILLTQDMSARVGGIGIARILNEVARETRVNSNSTIGVRGSIGYVAPEYGEGLEVSTHGDVYSLGIVLIETFTGRRPTDDMFRDTGRTCITLLRQLFLLR</sequence>
<gene>
    <name evidence="18" type="ORF">NCGR_LOCUS4580</name>
</gene>
<dbReference type="FunFam" id="3.80.10.10:FF:000041">
    <property type="entry name" value="LRR receptor-like serine/threonine-protein kinase ERECTA"/>
    <property type="match status" value="1"/>
</dbReference>
<dbReference type="FunFam" id="3.80.10.10:FF:000111">
    <property type="entry name" value="LRR receptor-like serine/threonine-protein kinase ERECTA"/>
    <property type="match status" value="1"/>
</dbReference>
<evidence type="ECO:0000313" key="19">
    <source>
        <dbReference type="Proteomes" id="UP000604825"/>
    </source>
</evidence>
<keyword evidence="13 16" id="KW-0472">Membrane</keyword>
<keyword evidence="5" id="KW-0808">Transferase</keyword>
<keyword evidence="7" id="KW-0732">Signal</keyword>
<dbReference type="InterPro" id="IPR032675">
    <property type="entry name" value="LRR_dom_sf"/>
</dbReference>
<feature type="binding site" evidence="15">
    <location>
        <position position="318"/>
    </location>
    <ligand>
        <name>ATP</name>
        <dbReference type="ChEBI" id="CHEBI:30616"/>
    </ligand>
</feature>
<evidence type="ECO:0000256" key="16">
    <source>
        <dbReference type="SAM" id="Phobius"/>
    </source>
</evidence>
<dbReference type="Gene3D" id="3.30.200.20">
    <property type="entry name" value="Phosphorylase Kinase, domain 1"/>
    <property type="match status" value="1"/>
</dbReference>
<keyword evidence="9 15" id="KW-0547">Nucleotide-binding</keyword>
<dbReference type="SMART" id="SM00220">
    <property type="entry name" value="S_TKc"/>
    <property type="match status" value="1"/>
</dbReference>
<dbReference type="InterPro" id="IPR051809">
    <property type="entry name" value="Plant_receptor-like_S/T_kinase"/>
</dbReference>
<comment type="caution">
    <text evidence="18">The sequence shown here is derived from an EMBL/GenBank/DDBJ whole genome shotgun (WGS) entry which is preliminary data.</text>
</comment>
<evidence type="ECO:0000256" key="4">
    <source>
        <dbReference type="ARBA" id="ARBA00022626"/>
    </source>
</evidence>
<dbReference type="PROSITE" id="PS00108">
    <property type="entry name" value="PROTEIN_KINASE_ST"/>
    <property type="match status" value="1"/>
</dbReference>
<keyword evidence="11 15" id="KW-0067">ATP-binding</keyword>
<accession>A0A811MMV5</accession>
<keyword evidence="4" id="KW-1070">Brassinosteroid signaling pathway</keyword>
<comment type="similarity">
    <text evidence="2">Belongs to the RLP family.</text>
</comment>
<proteinExistence type="inferred from homology"/>
<dbReference type="Proteomes" id="UP000604825">
    <property type="component" value="Unassembled WGS sequence"/>
</dbReference>
<dbReference type="Gene3D" id="3.80.10.10">
    <property type="entry name" value="Ribonuclease Inhibitor"/>
    <property type="match status" value="1"/>
</dbReference>
<keyword evidence="19" id="KW-1185">Reference proteome</keyword>
<dbReference type="InterPro" id="IPR011009">
    <property type="entry name" value="Kinase-like_dom_sf"/>
</dbReference>
<evidence type="ECO:0000259" key="17">
    <source>
        <dbReference type="PROSITE" id="PS50011"/>
    </source>
</evidence>
<dbReference type="PANTHER" id="PTHR27008">
    <property type="entry name" value="OS04G0122200 PROTEIN"/>
    <property type="match status" value="1"/>
</dbReference>
<evidence type="ECO:0000256" key="10">
    <source>
        <dbReference type="ARBA" id="ARBA00022777"/>
    </source>
</evidence>
<name>A0A811MMV5_9POAL</name>
<keyword evidence="12 16" id="KW-1133">Transmembrane helix</keyword>
<dbReference type="GO" id="GO:0005886">
    <property type="term" value="C:plasma membrane"/>
    <property type="evidence" value="ECO:0007669"/>
    <property type="project" value="UniProtKB-SubCell"/>
</dbReference>
<evidence type="ECO:0000256" key="2">
    <source>
        <dbReference type="ARBA" id="ARBA00009592"/>
    </source>
</evidence>
<dbReference type="SUPFAM" id="SSF56112">
    <property type="entry name" value="Protein kinase-like (PK-like)"/>
    <property type="match status" value="1"/>
</dbReference>
<evidence type="ECO:0000256" key="8">
    <source>
        <dbReference type="ARBA" id="ARBA00022737"/>
    </source>
</evidence>
<evidence type="ECO:0000256" key="3">
    <source>
        <dbReference type="ARBA" id="ARBA00022614"/>
    </source>
</evidence>
<keyword evidence="10" id="KW-0418">Kinase</keyword>
<evidence type="ECO:0000256" key="7">
    <source>
        <dbReference type="ARBA" id="ARBA00022729"/>
    </source>
</evidence>
<evidence type="ECO:0000256" key="13">
    <source>
        <dbReference type="ARBA" id="ARBA00023136"/>
    </source>
</evidence>
<feature type="domain" description="Protein kinase" evidence="17">
    <location>
        <begin position="289"/>
        <end position="521"/>
    </location>
</feature>
<dbReference type="PROSITE" id="PS00107">
    <property type="entry name" value="PROTEIN_KINASE_ATP"/>
    <property type="match status" value="1"/>
</dbReference>
<dbReference type="GO" id="GO:0009742">
    <property type="term" value="P:brassinosteroid mediated signaling pathway"/>
    <property type="evidence" value="ECO:0007669"/>
    <property type="project" value="UniProtKB-KW"/>
</dbReference>
<dbReference type="InterPro" id="IPR008271">
    <property type="entry name" value="Ser/Thr_kinase_AS"/>
</dbReference>